<evidence type="ECO:0000313" key="2">
    <source>
        <dbReference type="Proteomes" id="UP000250078"/>
    </source>
</evidence>
<dbReference type="EMBL" id="KV748255">
    <property type="protein sequence ID" value="OCK87775.1"/>
    <property type="molecule type" value="Genomic_DNA"/>
</dbReference>
<accession>A0ACC8ENU8</accession>
<organism evidence="1 2">
    <name type="scientific">Cenococcum geophilum 1.58</name>
    <dbReference type="NCBI Taxonomy" id="794803"/>
    <lineage>
        <taxon>Eukaryota</taxon>
        <taxon>Fungi</taxon>
        <taxon>Dikarya</taxon>
        <taxon>Ascomycota</taxon>
        <taxon>Pezizomycotina</taxon>
        <taxon>Dothideomycetes</taxon>
        <taxon>Pleosporomycetidae</taxon>
        <taxon>Gloniales</taxon>
        <taxon>Gloniaceae</taxon>
        <taxon>Cenococcum</taxon>
    </lineage>
</organism>
<protein>
    <submittedName>
        <fullName evidence="1">Uncharacterized protein</fullName>
    </submittedName>
</protein>
<evidence type="ECO:0000313" key="1">
    <source>
        <dbReference type="EMBL" id="OCK87775.1"/>
    </source>
</evidence>
<gene>
    <name evidence="1" type="ORF">K441DRAFT_682405</name>
</gene>
<proteinExistence type="predicted"/>
<keyword evidence="2" id="KW-1185">Reference proteome</keyword>
<dbReference type="Proteomes" id="UP000250078">
    <property type="component" value="Unassembled WGS sequence"/>
</dbReference>
<reference evidence="1 2" key="1">
    <citation type="journal article" date="2016" name="Nat. Commun.">
        <title>Ectomycorrhizal ecology is imprinted in the genome of the dominant symbiotic fungus Cenococcum geophilum.</title>
        <authorList>
            <consortium name="DOE Joint Genome Institute"/>
            <person name="Peter M."/>
            <person name="Kohler A."/>
            <person name="Ohm R.A."/>
            <person name="Kuo A."/>
            <person name="Krutzmann J."/>
            <person name="Morin E."/>
            <person name="Arend M."/>
            <person name="Barry K.W."/>
            <person name="Binder M."/>
            <person name="Choi C."/>
            <person name="Clum A."/>
            <person name="Copeland A."/>
            <person name="Grisel N."/>
            <person name="Haridas S."/>
            <person name="Kipfer T."/>
            <person name="LaButti K."/>
            <person name="Lindquist E."/>
            <person name="Lipzen A."/>
            <person name="Maire R."/>
            <person name="Meier B."/>
            <person name="Mihaltcheva S."/>
            <person name="Molinier V."/>
            <person name="Murat C."/>
            <person name="Poggeler S."/>
            <person name="Quandt C.A."/>
            <person name="Sperisen C."/>
            <person name="Tritt A."/>
            <person name="Tisserant E."/>
            <person name="Crous P.W."/>
            <person name="Henrissat B."/>
            <person name="Nehls U."/>
            <person name="Egli S."/>
            <person name="Spatafora J.W."/>
            <person name="Grigoriev I.V."/>
            <person name="Martin F.M."/>
        </authorList>
    </citation>
    <scope>NUCLEOTIDE SEQUENCE [LARGE SCALE GENOMIC DNA]</scope>
    <source>
        <strain evidence="1 2">1.58</strain>
    </source>
</reference>
<sequence length="295" mass="33106">MAGLNQRIPHESRARLQDPSQRDQISGILGLDADSLTNADLQPLTGVFGGAGRVKKFRQVLPSHSNVPLPIEMESPALANLVNTTNQRQSQRNDGSSSTCRDADVENAAAPVQNTAVRGTRNESRGYPALARFIGSDTDFFLFRKFNTLCARRLLYLQDELMELEARLDEVDSAEVSSGGDRELWNLHSRREDNNSTRTALMAEISRKLQHYHEAMAAQARVLAMDAPPEFVIESVANWIDGMKPVVEKESHFLDCRDDLASLSAEHSSKEFLDNIIERKFYQYFVTKACHHSFL</sequence>
<name>A0ACC8ENU8_9PEZI</name>